<dbReference type="RefSeq" id="XP_028866905.1">
    <property type="nucleotide sequence ID" value="XM_029011072.1"/>
</dbReference>
<evidence type="ECO:0000256" key="1">
    <source>
        <dbReference type="SAM" id="MobiDB-lite"/>
    </source>
</evidence>
<dbReference type="EMBL" id="BDSA01000002">
    <property type="protein sequence ID" value="GBE60662.1"/>
    <property type="molecule type" value="Genomic_DNA"/>
</dbReference>
<keyword evidence="3" id="KW-1185">Reference proteome</keyword>
<gene>
    <name evidence="2" type="ORF">BOVATA_021550</name>
</gene>
<organism evidence="2 3">
    <name type="scientific">Babesia ovata</name>
    <dbReference type="NCBI Taxonomy" id="189622"/>
    <lineage>
        <taxon>Eukaryota</taxon>
        <taxon>Sar</taxon>
        <taxon>Alveolata</taxon>
        <taxon>Apicomplexa</taxon>
        <taxon>Aconoidasida</taxon>
        <taxon>Piroplasmida</taxon>
        <taxon>Babesiidae</taxon>
        <taxon>Babesia</taxon>
    </lineage>
</organism>
<proteinExistence type="predicted"/>
<name>A0A2H6KCE7_9APIC</name>
<evidence type="ECO:0000313" key="3">
    <source>
        <dbReference type="Proteomes" id="UP000236319"/>
    </source>
</evidence>
<feature type="region of interest" description="Disordered" evidence="1">
    <location>
        <begin position="84"/>
        <end position="106"/>
    </location>
</feature>
<dbReference type="Proteomes" id="UP000236319">
    <property type="component" value="Unassembled WGS sequence"/>
</dbReference>
<sequence>MASQVDQRTMKTSTGAPAVCVYTAGEIRSEGKTPQASADENKKKIEDLERSIKFCRYICASLFAYSIILDIFLCKELAAPPGSSSFGKGTSVHLRRSVGDHPGHKRGSAVLAKTVSHLLAQESRCSRRRQNPGLY</sequence>
<reference evidence="2 3" key="1">
    <citation type="journal article" date="2017" name="BMC Genomics">
        <title>Whole-genome assembly of Babesia ovata and comparative genomics between closely related pathogens.</title>
        <authorList>
            <person name="Yamagishi J."/>
            <person name="Asada M."/>
            <person name="Hakimi H."/>
            <person name="Tanaka T.Q."/>
            <person name="Sugimoto C."/>
            <person name="Kawazu S."/>
        </authorList>
    </citation>
    <scope>NUCLEOTIDE SEQUENCE [LARGE SCALE GENOMIC DNA]</scope>
    <source>
        <strain evidence="2 3">Miyake</strain>
    </source>
</reference>
<dbReference type="GeneID" id="39874432"/>
<comment type="caution">
    <text evidence="2">The sequence shown here is derived from an EMBL/GenBank/DDBJ whole genome shotgun (WGS) entry which is preliminary data.</text>
</comment>
<protein>
    <submittedName>
        <fullName evidence="2">Uncharacterized protein</fullName>
    </submittedName>
</protein>
<dbReference type="VEuPathDB" id="PiroplasmaDB:BOVATA_021550"/>
<accession>A0A2H6KCE7</accession>
<dbReference type="AlphaFoldDB" id="A0A2H6KCE7"/>
<evidence type="ECO:0000313" key="2">
    <source>
        <dbReference type="EMBL" id="GBE60662.1"/>
    </source>
</evidence>